<dbReference type="InterPro" id="IPR010179">
    <property type="entry name" value="CRISPR-assoc_prot_Cse3"/>
</dbReference>
<sequence>MSLWLTRLTPDLRRGDVLNDLNDAHLMHRRVMSLFPDRLSDTPRSDVGALYRTEPVRDAVQVLVQSHVQPEIGRLPEGYAETGVLHLTSYLDTLAGGMRVRYRIAANPSKQLAVPSAGGGRVGQRVALHGEAAEEWWRLRAAKAGLRLQSGLVTPRHPLVSRLRARAGLRFHLAQFDGEAEIHDVSALRRAMWEGIGRGKSYGCGLLSILPVRQPTSEPADHGRPPHLTAARRS</sequence>
<dbReference type="NCBIfam" id="TIGR01907">
    <property type="entry name" value="casE_Cse3"/>
    <property type="match status" value="1"/>
</dbReference>
<dbReference type="OrthoDB" id="9795689at2"/>
<keyword evidence="3" id="KW-1185">Reference proteome</keyword>
<dbReference type="EMBL" id="VCLA01000023">
    <property type="protein sequence ID" value="MQS99204.1"/>
    <property type="molecule type" value="Genomic_DNA"/>
</dbReference>
<dbReference type="Gene3D" id="3.30.70.1210">
    <property type="entry name" value="Crispr-associated protein, domain 2"/>
    <property type="match status" value="1"/>
</dbReference>
<evidence type="ECO:0000313" key="3">
    <source>
        <dbReference type="Proteomes" id="UP000419138"/>
    </source>
</evidence>
<dbReference type="AlphaFoldDB" id="A0A646KAG7"/>
<feature type="region of interest" description="Disordered" evidence="1">
    <location>
        <begin position="215"/>
        <end position="234"/>
    </location>
</feature>
<gene>
    <name evidence="2" type="primary">cas6e</name>
    <name evidence="2" type="ORF">FF041_03010</name>
</gene>
<organism evidence="2 3">
    <name type="scientific">Streptomyces jumonjinensis</name>
    <dbReference type="NCBI Taxonomy" id="1945"/>
    <lineage>
        <taxon>Bacteria</taxon>
        <taxon>Bacillati</taxon>
        <taxon>Actinomycetota</taxon>
        <taxon>Actinomycetes</taxon>
        <taxon>Kitasatosporales</taxon>
        <taxon>Streptomycetaceae</taxon>
        <taxon>Streptomyces</taxon>
    </lineage>
</organism>
<dbReference type="RefSeq" id="WP_153520898.1">
    <property type="nucleotide sequence ID" value="NZ_VCLA01000023.1"/>
</dbReference>
<dbReference type="Pfam" id="PF08798">
    <property type="entry name" value="CRISPR_assoc"/>
    <property type="match status" value="1"/>
</dbReference>
<evidence type="ECO:0000313" key="2">
    <source>
        <dbReference type="EMBL" id="MQS99204.1"/>
    </source>
</evidence>
<dbReference type="Gene3D" id="3.30.70.1200">
    <property type="entry name" value="Crispr-associated protein, domain 1"/>
    <property type="match status" value="1"/>
</dbReference>
<protein>
    <submittedName>
        <fullName evidence="2">Type I-E CRISPR-associated protein Cas6/Cse3/CasE</fullName>
    </submittedName>
</protein>
<dbReference type="Proteomes" id="UP000419138">
    <property type="component" value="Unassembled WGS sequence"/>
</dbReference>
<dbReference type="SUPFAM" id="SSF117987">
    <property type="entry name" value="CRISPR-associated protein"/>
    <property type="match status" value="2"/>
</dbReference>
<name>A0A646KAG7_STRJU</name>
<reference evidence="2 3" key="1">
    <citation type="submission" date="2019-05" db="EMBL/GenBank/DDBJ databases">
        <title>Comparative genomics and metabolomics analyses of clavulanic acid producing Streptomyces species provides insight into specialized metabolism and evolution of beta-lactam biosynthetic gene clusters.</title>
        <authorList>
            <person name="Moore M.A."/>
            <person name="Cruz-Morales P."/>
            <person name="Barona Gomez F."/>
            <person name="Kapil T."/>
        </authorList>
    </citation>
    <scope>NUCLEOTIDE SEQUENCE [LARGE SCALE GENOMIC DNA]</scope>
    <source>
        <strain evidence="2 3">NRRL 5741</strain>
    </source>
</reference>
<evidence type="ECO:0000256" key="1">
    <source>
        <dbReference type="SAM" id="MobiDB-lite"/>
    </source>
</evidence>
<dbReference type="CDD" id="cd09727">
    <property type="entry name" value="Cas6_I-E"/>
    <property type="match status" value="1"/>
</dbReference>
<comment type="caution">
    <text evidence="2">The sequence shown here is derived from an EMBL/GenBank/DDBJ whole genome shotgun (WGS) entry which is preliminary data.</text>
</comment>
<proteinExistence type="predicted"/>
<dbReference type="SMART" id="SM01101">
    <property type="entry name" value="CRISPR_assoc"/>
    <property type="match status" value="1"/>
</dbReference>
<accession>A0A646KAG7</accession>